<keyword evidence="5 7" id="KW-0472">Membrane</keyword>
<feature type="transmembrane region" description="Helical" evidence="7">
    <location>
        <begin position="152"/>
        <end position="172"/>
    </location>
</feature>
<dbReference type="GO" id="GO:0016020">
    <property type="term" value="C:membrane"/>
    <property type="evidence" value="ECO:0007669"/>
    <property type="project" value="UniProtKB-SubCell"/>
</dbReference>
<gene>
    <name evidence="9" type="ORF">PHYPO_G00179050</name>
</gene>
<keyword evidence="4 7" id="KW-1133">Transmembrane helix</keyword>
<dbReference type="GO" id="GO:0005794">
    <property type="term" value="C:Golgi apparatus"/>
    <property type="evidence" value="ECO:0007669"/>
    <property type="project" value="TreeGrafter"/>
</dbReference>
<keyword evidence="2 7" id="KW-0808">Transferase</keyword>
<comment type="similarity">
    <text evidence="7">Belongs to the DHHC palmitoyltransferase family.</text>
</comment>
<dbReference type="Pfam" id="PF01529">
    <property type="entry name" value="DHHC"/>
    <property type="match status" value="1"/>
</dbReference>
<evidence type="ECO:0000313" key="10">
    <source>
        <dbReference type="Proteomes" id="UP000327468"/>
    </source>
</evidence>
<evidence type="ECO:0000256" key="4">
    <source>
        <dbReference type="ARBA" id="ARBA00022989"/>
    </source>
</evidence>
<dbReference type="AlphaFoldDB" id="A0A5N5PRE0"/>
<evidence type="ECO:0000256" key="5">
    <source>
        <dbReference type="ARBA" id="ARBA00023136"/>
    </source>
</evidence>
<keyword evidence="6 7" id="KW-0012">Acyltransferase</keyword>
<evidence type="ECO:0000256" key="2">
    <source>
        <dbReference type="ARBA" id="ARBA00022679"/>
    </source>
</evidence>
<dbReference type="EC" id="2.3.1.225" evidence="7"/>
<dbReference type="PROSITE" id="PS50216">
    <property type="entry name" value="DHHC"/>
    <property type="match status" value="1"/>
</dbReference>
<organism evidence="9 10">
    <name type="scientific">Pangasianodon hypophthalmus</name>
    <name type="common">Striped catfish</name>
    <name type="synonym">Helicophagus hypophthalmus</name>
    <dbReference type="NCBI Taxonomy" id="310915"/>
    <lineage>
        <taxon>Eukaryota</taxon>
        <taxon>Metazoa</taxon>
        <taxon>Chordata</taxon>
        <taxon>Craniata</taxon>
        <taxon>Vertebrata</taxon>
        <taxon>Euteleostomi</taxon>
        <taxon>Actinopterygii</taxon>
        <taxon>Neopterygii</taxon>
        <taxon>Teleostei</taxon>
        <taxon>Ostariophysi</taxon>
        <taxon>Siluriformes</taxon>
        <taxon>Pangasiidae</taxon>
        <taxon>Pangasianodon</taxon>
    </lineage>
</organism>
<comment type="caution">
    <text evidence="9">The sequence shown here is derived from an EMBL/GenBank/DDBJ whole genome shotgun (WGS) entry which is preliminary data.</text>
</comment>
<comment type="domain">
    <text evidence="7">The DHHC domain is required for palmitoyltransferase activity.</text>
</comment>
<evidence type="ECO:0000256" key="1">
    <source>
        <dbReference type="ARBA" id="ARBA00004141"/>
    </source>
</evidence>
<evidence type="ECO:0000256" key="7">
    <source>
        <dbReference type="RuleBase" id="RU079119"/>
    </source>
</evidence>
<comment type="catalytic activity">
    <reaction evidence="7">
        <text>L-cysteinyl-[protein] + hexadecanoyl-CoA = S-hexadecanoyl-L-cysteinyl-[protein] + CoA</text>
        <dbReference type="Rhea" id="RHEA:36683"/>
        <dbReference type="Rhea" id="RHEA-COMP:10131"/>
        <dbReference type="Rhea" id="RHEA-COMP:11032"/>
        <dbReference type="ChEBI" id="CHEBI:29950"/>
        <dbReference type="ChEBI" id="CHEBI:57287"/>
        <dbReference type="ChEBI" id="CHEBI:57379"/>
        <dbReference type="ChEBI" id="CHEBI:74151"/>
        <dbReference type="EC" id="2.3.1.225"/>
    </reaction>
</comment>
<name>A0A5N5PRE0_PANHP</name>
<feature type="transmembrane region" description="Helical" evidence="7">
    <location>
        <begin position="12"/>
        <end position="31"/>
    </location>
</feature>
<keyword evidence="10" id="KW-1185">Reference proteome</keyword>
<dbReference type="PANTHER" id="PTHR22883:SF127">
    <property type="entry name" value="ZDHHC-TYPE PALMITOYLTRANSFERASE 3-RELATED"/>
    <property type="match status" value="1"/>
</dbReference>
<feature type="domain" description="Palmitoyltransferase DHHC" evidence="8">
    <location>
        <begin position="61"/>
        <end position="186"/>
    </location>
</feature>
<accession>A0A5N5PRE0</accession>
<keyword evidence="3 7" id="KW-0812">Transmembrane</keyword>
<reference evidence="9 10" key="1">
    <citation type="submission" date="2019-06" db="EMBL/GenBank/DDBJ databases">
        <title>A chromosome-scale genome assembly of the striped catfish, Pangasianodon hypophthalmus.</title>
        <authorList>
            <person name="Wen M."/>
            <person name="Zahm M."/>
            <person name="Roques C."/>
            <person name="Cabau C."/>
            <person name="Klopp C."/>
            <person name="Donnadieu C."/>
            <person name="Jouanno E."/>
            <person name="Avarre J.-C."/>
            <person name="Campet M."/>
            <person name="Ha T.T.T."/>
            <person name="Dugue R."/>
            <person name="Lampietro C."/>
            <person name="Louis A."/>
            <person name="Herpin A."/>
            <person name="Echchiki A."/>
            <person name="Berthelot C."/>
            <person name="Parey E."/>
            <person name="Roest-Crollius H."/>
            <person name="Braasch I."/>
            <person name="Postlethwait J."/>
            <person name="Bobe J."/>
            <person name="Montfort J."/>
            <person name="Bouchez O."/>
            <person name="Begum T."/>
            <person name="Schartl M."/>
            <person name="Guiguen Y."/>
        </authorList>
    </citation>
    <scope>NUCLEOTIDE SEQUENCE [LARGE SCALE GENOMIC DNA]</scope>
    <source>
        <strain evidence="9 10">Indonesia</strain>
        <tissue evidence="9">Blood</tissue>
    </source>
</reference>
<comment type="subcellular location">
    <subcellularLocation>
        <location evidence="1">Membrane</location>
        <topology evidence="1">Multi-pass membrane protein</topology>
    </subcellularLocation>
</comment>
<dbReference type="GO" id="GO:0005783">
    <property type="term" value="C:endoplasmic reticulum"/>
    <property type="evidence" value="ECO:0007669"/>
    <property type="project" value="TreeGrafter"/>
</dbReference>
<evidence type="ECO:0000259" key="8">
    <source>
        <dbReference type="Pfam" id="PF01529"/>
    </source>
</evidence>
<dbReference type="InterPro" id="IPR039859">
    <property type="entry name" value="PFA4/ZDH16/20/ERF2-like"/>
</dbReference>
<proteinExistence type="inferred from homology"/>
<feature type="transmembrane region" description="Helical" evidence="7">
    <location>
        <begin position="109"/>
        <end position="132"/>
    </location>
</feature>
<dbReference type="GO" id="GO:0006612">
    <property type="term" value="P:protein targeting to membrane"/>
    <property type="evidence" value="ECO:0007669"/>
    <property type="project" value="TreeGrafter"/>
</dbReference>
<dbReference type="PANTHER" id="PTHR22883">
    <property type="entry name" value="ZINC FINGER DHHC DOMAIN CONTAINING PROTEIN"/>
    <property type="match status" value="1"/>
</dbReference>
<evidence type="ECO:0000313" key="9">
    <source>
        <dbReference type="EMBL" id="KAB5581728.1"/>
    </source>
</evidence>
<dbReference type="Proteomes" id="UP000327468">
    <property type="component" value="Chromosome 3"/>
</dbReference>
<dbReference type="GO" id="GO:0019706">
    <property type="term" value="F:protein-cysteine S-palmitoyltransferase activity"/>
    <property type="evidence" value="ECO:0007669"/>
    <property type="project" value="UniProtKB-EC"/>
</dbReference>
<dbReference type="InterPro" id="IPR001594">
    <property type="entry name" value="Palmitoyltrfase_DHHC"/>
</dbReference>
<evidence type="ECO:0000256" key="6">
    <source>
        <dbReference type="ARBA" id="ARBA00023315"/>
    </source>
</evidence>
<evidence type="ECO:0000256" key="3">
    <source>
        <dbReference type="ARBA" id="ARBA00022692"/>
    </source>
</evidence>
<protein>
    <recommendedName>
        <fullName evidence="7">Palmitoyltransferase</fullName>
        <ecNumber evidence="7">2.3.1.225</ecNumber>
    </recommendedName>
</protein>
<dbReference type="EMBL" id="VFJC01000004">
    <property type="protein sequence ID" value="KAB5581728.1"/>
    <property type="molecule type" value="Genomic_DNA"/>
</dbReference>
<sequence>MVALNLLHIWPAFALLHVSVLHFSVVLWLFWKLLTQDPGRLQAADADPRFSSIADLVESNENPNRFCIYCELFQVANCKHCRLCDFCVMDYDHHCLFLNHCVGQKNHRVFLLFILAMIVAQLFFVSTAGYYLHWRSEVEASWSWSSAAMREAWVLLLLIINALAMLWETWLLSEQFNAISTGTTMYFRQCPHKKSSWSKRVATVLLFLVEGKDFRGQNQNTVDI</sequence>